<comment type="caution">
    <text evidence="2">The sequence shown here is derived from an EMBL/GenBank/DDBJ whole genome shotgun (WGS) entry which is preliminary data.</text>
</comment>
<sequence length="75" mass="8844">MDETSIEKLLDAYFLYLQTSGIQSKSIADAQKHFVNWLVKRKTNRTNWQKPLKTREVGVKLTDNSPDKFKNITEW</sequence>
<protein>
    <recommendedName>
        <fullName evidence="1">DUF7833 domain-containing protein</fullName>
    </recommendedName>
</protein>
<accession>J9CE23</accession>
<dbReference type="InterPro" id="IPR057155">
    <property type="entry name" value="DUF7833"/>
</dbReference>
<dbReference type="Pfam" id="PF25200">
    <property type="entry name" value="DUF7833"/>
    <property type="match status" value="1"/>
</dbReference>
<dbReference type="EMBL" id="AMCI01004369">
    <property type="protein sequence ID" value="EJW98225.1"/>
    <property type="molecule type" value="Genomic_DNA"/>
</dbReference>
<evidence type="ECO:0000259" key="1">
    <source>
        <dbReference type="Pfam" id="PF25200"/>
    </source>
</evidence>
<name>J9CE23_9ZZZZ</name>
<organism evidence="2">
    <name type="scientific">gut metagenome</name>
    <dbReference type="NCBI Taxonomy" id="749906"/>
    <lineage>
        <taxon>unclassified sequences</taxon>
        <taxon>metagenomes</taxon>
        <taxon>organismal metagenomes</taxon>
    </lineage>
</organism>
<dbReference type="AlphaFoldDB" id="J9CE23"/>
<proteinExistence type="predicted"/>
<evidence type="ECO:0000313" key="2">
    <source>
        <dbReference type="EMBL" id="EJW98225.1"/>
    </source>
</evidence>
<reference evidence="2" key="1">
    <citation type="journal article" date="2012" name="PLoS ONE">
        <title>Gene sets for utilization of primary and secondary nutrition supplies in the distal gut of endangered iberian lynx.</title>
        <authorList>
            <person name="Alcaide M."/>
            <person name="Messina E."/>
            <person name="Richter M."/>
            <person name="Bargiela R."/>
            <person name="Peplies J."/>
            <person name="Huws S.A."/>
            <person name="Newbold C.J."/>
            <person name="Golyshin P.N."/>
            <person name="Simon M.A."/>
            <person name="Lopez G."/>
            <person name="Yakimov M.M."/>
            <person name="Ferrer M."/>
        </authorList>
    </citation>
    <scope>NUCLEOTIDE SEQUENCE</scope>
</reference>
<feature type="domain" description="DUF7833" evidence="1">
    <location>
        <begin position="6"/>
        <end position="38"/>
    </location>
</feature>
<gene>
    <name evidence="2" type="ORF">EVA_13668</name>
</gene>